<dbReference type="FunFam" id="3.40.50.300:FF:000356">
    <property type="entry name" value="DNA repair protein RecN"/>
    <property type="match status" value="1"/>
</dbReference>
<evidence type="ECO:0000256" key="4">
    <source>
        <dbReference type="ARBA" id="ARBA00022741"/>
    </source>
</evidence>
<evidence type="ECO:0000256" key="7">
    <source>
        <dbReference type="ARBA" id="ARBA00023204"/>
    </source>
</evidence>
<keyword evidence="6" id="KW-0067">ATP-binding</keyword>
<protein>
    <recommendedName>
        <fullName evidence="3 9">DNA repair protein RecN</fullName>
    </recommendedName>
    <alternativeName>
        <fullName evidence="8 9">Recombination protein N</fullName>
    </alternativeName>
</protein>
<evidence type="ECO:0000256" key="8">
    <source>
        <dbReference type="ARBA" id="ARBA00033408"/>
    </source>
</evidence>
<evidence type="ECO:0000313" key="11">
    <source>
        <dbReference type="EMBL" id="MCM1984000.1"/>
    </source>
</evidence>
<accession>A0ABD4T694</accession>
<dbReference type="Proteomes" id="UP000031561">
    <property type="component" value="Unassembled WGS sequence"/>
</dbReference>
<gene>
    <name evidence="11" type="primary">recN</name>
    <name evidence="11" type="ORF">QQ91_0014345</name>
</gene>
<evidence type="ECO:0000256" key="6">
    <source>
        <dbReference type="ARBA" id="ARBA00022840"/>
    </source>
</evidence>
<sequence>MLVSLRVENFALIDQLSLTFGDGLNVLTGETGAGKSILLEAVDTLLGAKVSGRQIRTGTQRAIIEGQFRLTPALRAWLEEQQIDPVDEEVLICSREITATSPSLRSRSRINGTLVNRQQVDSLRDRLVEITAQGQTVQLAKASVQRDWLDAYGGEPLIQQRQHVQQQYEVYWSAKQALETHQQSDQQRLQQMDMLQFQIEEFQRVGLADPEELDRLEQEYQRLLHSTDLKQSSISVLETLYENDQGHSACTDLLGTAYETLQEMVAFDEQLQPVADLVNEALTQVQEAGRQMSHYANTLETDPLRLQEVEARLAQLKQLCRKYGPTLADAIAHQQTVEAELERLTAAEESLESLSAAFGKAQVTLTQACATLTQLRQAAAQQLQQTLTLELKPLAMEKVQFQVDCQPVAPTTAGSDRITFLLSPNPGEPLQPLVETASGGEMSRFLLALKACFSQIDPVGTLIFDEIDTGVSGRVTQAIAEKLHQLGANHQVLCVTHQPIVAAIADHHFRVEKQVIPTSRSRTEARTVVRVSRLEDTQRREELAQLAGGQIDEEAIAFAQSLMNQAVMLRQQGSPLPSVASKRRSRSARSA</sequence>
<dbReference type="GO" id="GO:0006281">
    <property type="term" value="P:DNA repair"/>
    <property type="evidence" value="ECO:0007669"/>
    <property type="project" value="UniProtKB-KW"/>
</dbReference>
<dbReference type="CDD" id="cd03241">
    <property type="entry name" value="ABC_RecN"/>
    <property type="match status" value="2"/>
</dbReference>
<dbReference type="NCBIfam" id="TIGR00634">
    <property type="entry name" value="recN"/>
    <property type="match status" value="1"/>
</dbReference>
<evidence type="ECO:0000256" key="3">
    <source>
        <dbReference type="ARBA" id="ARBA00021315"/>
    </source>
</evidence>
<organism evidence="11 12">
    <name type="scientific">Lyngbya confervoides BDU141951</name>
    <dbReference type="NCBI Taxonomy" id="1574623"/>
    <lineage>
        <taxon>Bacteria</taxon>
        <taxon>Bacillati</taxon>
        <taxon>Cyanobacteriota</taxon>
        <taxon>Cyanophyceae</taxon>
        <taxon>Oscillatoriophycideae</taxon>
        <taxon>Oscillatoriales</taxon>
        <taxon>Microcoleaceae</taxon>
        <taxon>Lyngbya</taxon>
    </lineage>
</organism>
<evidence type="ECO:0000256" key="2">
    <source>
        <dbReference type="ARBA" id="ARBA00009441"/>
    </source>
</evidence>
<dbReference type="PANTHER" id="PTHR11059:SF0">
    <property type="entry name" value="DNA REPAIR PROTEIN RECN"/>
    <property type="match status" value="1"/>
</dbReference>
<evidence type="ECO:0000256" key="5">
    <source>
        <dbReference type="ARBA" id="ARBA00022763"/>
    </source>
</evidence>
<dbReference type="GO" id="GO:0005524">
    <property type="term" value="F:ATP binding"/>
    <property type="evidence" value="ECO:0007669"/>
    <property type="project" value="UniProtKB-KW"/>
</dbReference>
<dbReference type="InterPro" id="IPR004604">
    <property type="entry name" value="DNA_recomb/repair_RecN"/>
</dbReference>
<keyword evidence="4" id="KW-0547">Nucleotide-binding</keyword>
<dbReference type="AlphaFoldDB" id="A0ABD4T694"/>
<feature type="domain" description="RecF/RecN/SMC N-terminal" evidence="10">
    <location>
        <begin position="2"/>
        <end position="513"/>
    </location>
</feature>
<keyword evidence="12" id="KW-1185">Reference proteome</keyword>
<evidence type="ECO:0000259" key="10">
    <source>
        <dbReference type="Pfam" id="PF02463"/>
    </source>
</evidence>
<keyword evidence="5 9" id="KW-0227">DNA damage</keyword>
<comment type="function">
    <text evidence="1 9">May be involved in recombinational repair of damaged DNA.</text>
</comment>
<dbReference type="InterPro" id="IPR027417">
    <property type="entry name" value="P-loop_NTPase"/>
</dbReference>
<evidence type="ECO:0000313" key="12">
    <source>
        <dbReference type="Proteomes" id="UP000031561"/>
    </source>
</evidence>
<proteinExistence type="inferred from homology"/>
<comment type="caution">
    <text evidence="11">The sequence shown here is derived from an EMBL/GenBank/DDBJ whole genome shotgun (WGS) entry which is preliminary data.</text>
</comment>
<dbReference type="EMBL" id="JTHE03000083">
    <property type="protein sequence ID" value="MCM1984000.1"/>
    <property type="molecule type" value="Genomic_DNA"/>
</dbReference>
<dbReference type="SUPFAM" id="SSF52540">
    <property type="entry name" value="P-loop containing nucleoside triphosphate hydrolases"/>
    <property type="match status" value="1"/>
</dbReference>
<evidence type="ECO:0000256" key="9">
    <source>
        <dbReference type="PIRNR" id="PIRNR003128"/>
    </source>
</evidence>
<dbReference type="Pfam" id="PF02463">
    <property type="entry name" value="SMC_N"/>
    <property type="match status" value="1"/>
</dbReference>
<dbReference type="PANTHER" id="PTHR11059">
    <property type="entry name" value="DNA REPAIR PROTEIN RECN"/>
    <property type="match status" value="1"/>
</dbReference>
<name>A0ABD4T694_9CYAN</name>
<keyword evidence="7 9" id="KW-0234">DNA repair</keyword>
<comment type="similarity">
    <text evidence="2 9">Belongs to the RecN family.</text>
</comment>
<dbReference type="PIRSF" id="PIRSF003128">
    <property type="entry name" value="RecN"/>
    <property type="match status" value="1"/>
</dbReference>
<reference evidence="11 12" key="1">
    <citation type="journal article" date="2015" name="Genome Announc.">
        <title>Draft Genome Sequence of Filamentous Marine Cyanobacterium Lyngbya confervoides Strain BDU141951.</title>
        <authorList>
            <person name="Chandrababunaidu M.M."/>
            <person name="Sen D."/>
            <person name="Tripathy S."/>
        </authorList>
    </citation>
    <scope>NUCLEOTIDE SEQUENCE [LARGE SCALE GENOMIC DNA]</scope>
    <source>
        <strain evidence="11 12">BDU141951</strain>
    </source>
</reference>
<dbReference type="Gene3D" id="3.40.50.300">
    <property type="entry name" value="P-loop containing nucleotide triphosphate hydrolases"/>
    <property type="match status" value="2"/>
</dbReference>
<dbReference type="InterPro" id="IPR003395">
    <property type="entry name" value="RecF/RecN/SMC_N"/>
</dbReference>
<evidence type="ECO:0000256" key="1">
    <source>
        <dbReference type="ARBA" id="ARBA00003618"/>
    </source>
</evidence>